<organism evidence="9 10">
    <name type="scientific">Limnobaculum parvum</name>
    <dbReference type="NCBI Taxonomy" id="2172103"/>
    <lineage>
        <taxon>Bacteria</taxon>
        <taxon>Pseudomonadati</taxon>
        <taxon>Pseudomonadota</taxon>
        <taxon>Gammaproteobacteria</taxon>
        <taxon>Enterobacterales</taxon>
        <taxon>Budviciaceae</taxon>
        <taxon>Limnobaculum</taxon>
    </lineage>
</organism>
<proteinExistence type="predicted"/>
<feature type="signal peptide" evidence="7">
    <location>
        <begin position="1"/>
        <end position="20"/>
    </location>
</feature>
<evidence type="ECO:0000256" key="3">
    <source>
        <dbReference type="ARBA" id="ARBA00022723"/>
    </source>
</evidence>
<reference evidence="9 10" key="1">
    <citation type="journal article" date="2019" name="Int. J. Syst. Evol. Microbiol.">
        <title>Limnobaculum parvum gen. nov., sp. nov., isolated from a freshwater lake.</title>
        <authorList>
            <person name="Baek C."/>
            <person name="Shin S.K."/>
            <person name="Yi H."/>
        </authorList>
    </citation>
    <scope>NUCLEOTIDE SEQUENCE [LARGE SCALE GENOMIC DNA]</scope>
    <source>
        <strain evidence="9 10">HYN0051</strain>
    </source>
</reference>
<dbReference type="PRINTS" id="PR00605">
    <property type="entry name" value="CYTCHROMECIC"/>
</dbReference>
<dbReference type="OrthoDB" id="9796421at2"/>
<dbReference type="Gene3D" id="1.10.760.10">
    <property type="entry name" value="Cytochrome c-like domain"/>
    <property type="match status" value="1"/>
</dbReference>
<keyword evidence="10" id="KW-1185">Reference proteome</keyword>
<dbReference type="PANTHER" id="PTHR33751:SF9">
    <property type="entry name" value="CYTOCHROME C4"/>
    <property type="match status" value="1"/>
</dbReference>
<evidence type="ECO:0000256" key="4">
    <source>
        <dbReference type="ARBA" id="ARBA00022982"/>
    </source>
</evidence>
<dbReference type="InterPro" id="IPR008168">
    <property type="entry name" value="Cyt_C_IC"/>
</dbReference>
<keyword evidence="2 6" id="KW-0349">Heme</keyword>
<dbReference type="PANTHER" id="PTHR33751">
    <property type="entry name" value="CBB3-TYPE CYTOCHROME C OXIDASE SUBUNIT FIXP"/>
    <property type="match status" value="1"/>
</dbReference>
<keyword evidence="5 6" id="KW-0408">Iron</keyword>
<dbReference type="KEGG" id="lpv:HYN51_13685"/>
<dbReference type="GO" id="GO:0020037">
    <property type="term" value="F:heme binding"/>
    <property type="evidence" value="ECO:0007669"/>
    <property type="project" value="InterPro"/>
</dbReference>
<evidence type="ECO:0000256" key="1">
    <source>
        <dbReference type="ARBA" id="ARBA00022448"/>
    </source>
</evidence>
<accession>A0A2Y9U1N3</accession>
<evidence type="ECO:0000256" key="6">
    <source>
        <dbReference type="PROSITE-ProRule" id="PRU00433"/>
    </source>
</evidence>
<dbReference type="GO" id="GO:0009055">
    <property type="term" value="F:electron transfer activity"/>
    <property type="evidence" value="ECO:0007669"/>
    <property type="project" value="InterPro"/>
</dbReference>
<name>A0A2Y9U1N3_9GAMM</name>
<keyword evidence="3 6" id="KW-0479">Metal-binding</keyword>
<dbReference type="PROSITE" id="PS51007">
    <property type="entry name" value="CYTC"/>
    <property type="match status" value="1"/>
</dbReference>
<evidence type="ECO:0000259" key="8">
    <source>
        <dbReference type="PROSITE" id="PS51007"/>
    </source>
</evidence>
<dbReference type="EMBL" id="CP029185">
    <property type="protein sequence ID" value="AWH89509.1"/>
    <property type="molecule type" value="Genomic_DNA"/>
</dbReference>
<dbReference type="Proteomes" id="UP000244908">
    <property type="component" value="Chromosome"/>
</dbReference>
<evidence type="ECO:0000256" key="7">
    <source>
        <dbReference type="SAM" id="SignalP"/>
    </source>
</evidence>
<dbReference type="SUPFAM" id="SSF46626">
    <property type="entry name" value="Cytochrome c"/>
    <property type="match status" value="1"/>
</dbReference>
<dbReference type="Pfam" id="PF00034">
    <property type="entry name" value="Cytochrom_C"/>
    <property type="match status" value="1"/>
</dbReference>
<dbReference type="InterPro" id="IPR009056">
    <property type="entry name" value="Cyt_c-like_dom"/>
</dbReference>
<keyword evidence="7" id="KW-0732">Signal</keyword>
<keyword evidence="4" id="KW-0249">Electron transport</keyword>
<protein>
    <submittedName>
        <fullName evidence="9">Cytochrome c</fullName>
    </submittedName>
</protein>
<dbReference type="GO" id="GO:0005506">
    <property type="term" value="F:iron ion binding"/>
    <property type="evidence" value="ECO:0007669"/>
    <property type="project" value="InterPro"/>
</dbReference>
<feature type="chain" id="PRO_5016144352" evidence="7">
    <location>
        <begin position="21"/>
        <end position="105"/>
    </location>
</feature>
<evidence type="ECO:0000256" key="5">
    <source>
        <dbReference type="ARBA" id="ARBA00023004"/>
    </source>
</evidence>
<sequence length="105" mass="10949">MKKTLLLLSSALLLSFSVQAGGDVAAGKTKSTRCASCHGADGKISIPTYPNLAGQNEVYLSNALNAYKNGERTGGMAVVMVGYVRSLSDQDIADLAAYYASLGEK</sequence>
<keyword evidence="1" id="KW-0813">Transport</keyword>
<dbReference type="InterPro" id="IPR050597">
    <property type="entry name" value="Cytochrome_c_Oxidase_Subunit"/>
</dbReference>
<feature type="domain" description="Cytochrome c" evidence="8">
    <location>
        <begin position="22"/>
        <end position="103"/>
    </location>
</feature>
<evidence type="ECO:0000313" key="9">
    <source>
        <dbReference type="EMBL" id="AWH89509.1"/>
    </source>
</evidence>
<dbReference type="AlphaFoldDB" id="A0A2Y9U1N3"/>
<evidence type="ECO:0000256" key="2">
    <source>
        <dbReference type="ARBA" id="ARBA00022617"/>
    </source>
</evidence>
<gene>
    <name evidence="9" type="ORF">HYN51_13685</name>
</gene>
<dbReference type="InterPro" id="IPR036909">
    <property type="entry name" value="Cyt_c-like_dom_sf"/>
</dbReference>
<evidence type="ECO:0000313" key="10">
    <source>
        <dbReference type="Proteomes" id="UP000244908"/>
    </source>
</evidence>
<dbReference type="RefSeq" id="WP_108901553.1">
    <property type="nucleotide sequence ID" value="NZ_CP029185.2"/>
</dbReference>